<evidence type="ECO:0000313" key="5">
    <source>
        <dbReference type="EMBL" id="GAP62680.1"/>
    </source>
</evidence>
<dbReference type="Proteomes" id="UP000050502">
    <property type="component" value="Unassembled WGS sequence"/>
</dbReference>
<dbReference type="OrthoDB" id="9774462at2"/>
<dbReference type="Pfam" id="PF22982">
    <property type="entry name" value="WHD_HRQ1"/>
    <property type="match status" value="1"/>
</dbReference>
<comment type="caution">
    <text evidence="5">The sequence shown here is derived from an EMBL/GenBank/DDBJ whole genome shotgun (WGS) entry which is preliminary data.</text>
</comment>
<dbReference type="GO" id="GO:0036297">
    <property type="term" value="P:interstrand cross-link repair"/>
    <property type="evidence" value="ECO:0007669"/>
    <property type="project" value="TreeGrafter"/>
</dbReference>
<dbReference type="PROSITE" id="PS51192">
    <property type="entry name" value="HELICASE_ATP_BIND_1"/>
    <property type="match status" value="1"/>
</dbReference>
<dbReference type="InterPro" id="IPR055227">
    <property type="entry name" value="HRQ1_WHD"/>
</dbReference>
<dbReference type="Pfam" id="PF09369">
    <property type="entry name" value="MZB"/>
    <property type="match status" value="1"/>
</dbReference>
<evidence type="ECO:0000313" key="7">
    <source>
        <dbReference type="Proteomes" id="UP000037784"/>
    </source>
</evidence>
<gene>
    <name evidence="5" type="ORF">ARMA_1103</name>
    <name evidence="6" type="ORF">SE16_01860</name>
</gene>
<dbReference type="InterPro" id="IPR018973">
    <property type="entry name" value="MZB"/>
</dbReference>
<proteinExistence type="predicted"/>
<evidence type="ECO:0000256" key="2">
    <source>
        <dbReference type="ARBA" id="ARBA00022840"/>
    </source>
</evidence>
<dbReference type="PANTHER" id="PTHR47957:SF3">
    <property type="entry name" value="ATP-DEPENDENT HELICASE HRQ1"/>
    <property type="match status" value="1"/>
</dbReference>
<dbReference type="SUPFAM" id="SSF52540">
    <property type="entry name" value="P-loop containing nucleoside triphosphate hydrolases"/>
    <property type="match status" value="1"/>
</dbReference>
<keyword evidence="5" id="KW-0378">Hydrolase</keyword>
<dbReference type="EMBL" id="BBZA01000074">
    <property type="protein sequence ID" value="GAP62680.1"/>
    <property type="molecule type" value="Genomic_DNA"/>
</dbReference>
<keyword evidence="1" id="KW-0547">Nucleotide-binding</keyword>
<reference evidence="5 7" key="1">
    <citation type="journal article" date="2015" name="Genome Announc.">
        <title>Draft Genome Sequence of a Heterotrophic Facultative Anaerobic Thermophilic Bacterium, Ardenticatena maritima Strain 110ST.</title>
        <authorList>
            <person name="Kawaichi S."/>
            <person name="Yoshida T."/>
            <person name="Sako Y."/>
            <person name="Nakamura R."/>
        </authorList>
    </citation>
    <scope>NUCLEOTIDE SEQUENCE [LARGE SCALE GENOMIC DNA]</scope>
    <source>
        <strain evidence="5 7">110S</strain>
    </source>
</reference>
<feature type="domain" description="Helicase ATP-binding" evidence="3">
    <location>
        <begin position="65"/>
        <end position="246"/>
    </location>
</feature>
<dbReference type="PATRIC" id="fig|872965.6.peg.320"/>
<dbReference type="GO" id="GO:0003676">
    <property type="term" value="F:nucleic acid binding"/>
    <property type="evidence" value="ECO:0007669"/>
    <property type="project" value="InterPro"/>
</dbReference>
<keyword evidence="2" id="KW-0067">ATP-binding</keyword>
<dbReference type="InterPro" id="IPR027417">
    <property type="entry name" value="P-loop_NTPase"/>
</dbReference>
<dbReference type="PROSITE" id="PS51194">
    <property type="entry name" value="HELICASE_CTER"/>
    <property type="match status" value="1"/>
</dbReference>
<protein>
    <submittedName>
        <fullName evidence="5">DEAD/DEAH box helicase domain-containing protein</fullName>
    </submittedName>
</protein>
<keyword evidence="5" id="KW-0347">Helicase</keyword>
<organism evidence="5 7">
    <name type="scientific">Ardenticatena maritima</name>
    <dbReference type="NCBI Taxonomy" id="872965"/>
    <lineage>
        <taxon>Bacteria</taxon>
        <taxon>Bacillati</taxon>
        <taxon>Chloroflexota</taxon>
        <taxon>Ardenticatenia</taxon>
        <taxon>Ardenticatenales</taxon>
        <taxon>Ardenticatenaceae</taxon>
        <taxon>Ardenticatena</taxon>
    </lineage>
</organism>
<sequence length="767" mass="86410">MSALDVLVQTIVTSREYEGQVAHTRYLPAREPRFRSLSRPIKRPVAQALRALGVRRLYTHQAHAIDAAREGRHVVVATGTASGKTLCYNVPVLDTWLRDTNSRALYLFPTKALAQDQLRTLETLCATEGLESVRFATYDGDTPKADRGRIRRRAHIILTNPDMLHVGILPNHAAWAHFLANLRYVVIDEAHYYRGVLGSHVANILRRLWRLCDFYGSRPVVIAASATIANPGEHVERLIGMPVEVVNEDGGPRGQRIFLLWNPPCLDRACLSRRSANTEAANLLAMLMQNDLRTIVFTRSRRAAELILRYARDRLEAHAPELSDRVAAYRAGYLAEQRRQIEKALFDEELLGVTATNALELGIDIGGLDAVLTVGFPGTIASLWQQVGRAGRGARESLAVLIAQDNPLDQYLMHHPEAIFERPVEQALIDPENEHILRDHLLCAAYERPLDESDRERFGGDAFDEMARLLEGVGLLQERHGRLFYTGRDEYPAQHVNIRSLGGDPYLLLLRTRRGETITLETLEPALVFERAHPGAVYLHQGESYLVEEVDMARRRIWLRDDDVDYYTRPRLETDFRLERVWEQKQLGAVTVFLGELTVVQQVVGYRRHRLFTEEVLSEHDLTLPPTEFRTVGVWWTVPLAWAPEMARLGLDFAGGLHAAEHTAIGLLPLFAMCDRWDIGGVSTPMHPDTGTPLICIYDGHPGGVGIAERGYEQLETLWHATLDHLETCPCQDGCPACIQSPKCGNNNLTLDKHAARWLLRRLLASL</sequence>
<dbReference type="InterPro" id="IPR022307">
    <property type="entry name" value="Helicase_put_actinobac"/>
</dbReference>
<evidence type="ECO:0000256" key="1">
    <source>
        <dbReference type="ARBA" id="ARBA00022741"/>
    </source>
</evidence>
<evidence type="ECO:0000259" key="3">
    <source>
        <dbReference type="PROSITE" id="PS51192"/>
    </source>
</evidence>
<dbReference type="STRING" id="872965.SE16_01860"/>
<dbReference type="GO" id="GO:0006289">
    <property type="term" value="P:nucleotide-excision repair"/>
    <property type="evidence" value="ECO:0007669"/>
    <property type="project" value="TreeGrafter"/>
</dbReference>
<dbReference type="InterPro" id="IPR011545">
    <property type="entry name" value="DEAD/DEAH_box_helicase_dom"/>
</dbReference>
<dbReference type="PANTHER" id="PTHR47957">
    <property type="entry name" value="ATP-DEPENDENT HELICASE HRQ1"/>
    <property type="match status" value="1"/>
</dbReference>
<dbReference type="Proteomes" id="UP000037784">
    <property type="component" value="Unassembled WGS sequence"/>
</dbReference>
<dbReference type="Gene3D" id="3.40.50.300">
    <property type="entry name" value="P-loop containing nucleotide triphosphate hydrolases"/>
    <property type="match status" value="2"/>
</dbReference>
<dbReference type="GO" id="GO:0005524">
    <property type="term" value="F:ATP binding"/>
    <property type="evidence" value="ECO:0007669"/>
    <property type="project" value="UniProtKB-KW"/>
</dbReference>
<dbReference type="CDD" id="cd17923">
    <property type="entry name" value="DEXHc_Hrq1-like"/>
    <property type="match status" value="1"/>
</dbReference>
<reference evidence="7" key="3">
    <citation type="submission" date="2015-08" db="EMBL/GenBank/DDBJ databases">
        <title>Draft Genome Sequence of a Heterotrophic Facultative Anaerobic Bacterium Ardenticatena maritima Strain 110S.</title>
        <authorList>
            <person name="Kawaichi S."/>
            <person name="Yoshida T."/>
            <person name="Sako Y."/>
            <person name="Nakamura R."/>
        </authorList>
    </citation>
    <scope>NUCLEOTIDE SEQUENCE [LARGE SCALE GENOMIC DNA]</scope>
    <source>
        <strain evidence="7">110S</strain>
    </source>
</reference>
<accession>A0A0M9UCB4</accession>
<name>A0A0M9UCB4_9CHLR</name>
<dbReference type="InterPro" id="IPR001650">
    <property type="entry name" value="Helicase_C-like"/>
</dbReference>
<dbReference type="Pfam" id="PF00271">
    <property type="entry name" value="Helicase_C"/>
    <property type="match status" value="1"/>
</dbReference>
<evidence type="ECO:0000313" key="6">
    <source>
        <dbReference type="EMBL" id="KPL89254.1"/>
    </source>
</evidence>
<feature type="domain" description="Helicase C-terminal" evidence="4">
    <location>
        <begin position="282"/>
        <end position="436"/>
    </location>
</feature>
<dbReference type="EMBL" id="LGKN01000003">
    <property type="protein sequence ID" value="KPL89254.1"/>
    <property type="molecule type" value="Genomic_DNA"/>
</dbReference>
<dbReference type="SMART" id="SM00487">
    <property type="entry name" value="DEXDc"/>
    <property type="match status" value="1"/>
</dbReference>
<evidence type="ECO:0000259" key="4">
    <source>
        <dbReference type="PROSITE" id="PS51194"/>
    </source>
</evidence>
<evidence type="ECO:0000313" key="8">
    <source>
        <dbReference type="Proteomes" id="UP000050502"/>
    </source>
</evidence>
<keyword evidence="7" id="KW-1185">Reference proteome</keyword>
<dbReference type="NCBIfam" id="TIGR03817">
    <property type="entry name" value="DECH_helic"/>
    <property type="match status" value="1"/>
</dbReference>
<dbReference type="SMART" id="SM00490">
    <property type="entry name" value="HELICc"/>
    <property type="match status" value="1"/>
</dbReference>
<dbReference type="AlphaFoldDB" id="A0A0M9UCB4"/>
<dbReference type="RefSeq" id="WP_054492581.1">
    <property type="nucleotide sequence ID" value="NZ_BBZA01000074.1"/>
</dbReference>
<dbReference type="GO" id="GO:0043138">
    <property type="term" value="F:3'-5' DNA helicase activity"/>
    <property type="evidence" value="ECO:0007669"/>
    <property type="project" value="TreeGrafter"/>
</dbReference>
<dbReference type="InParanoid" id="A0A0M9UCB4"/>
<dbReference type="InterPro" id="IPR014001">
    <property type="entry name" value="Helicase_ATP-bd"/>
</dbReference>
<reference evidence="6 8" key="2">
    <citation type="submission" date="2015-07" db="EMBL/GenBank/DDBJ databases">
        <title>Whole genome sequence of Ardenticatena maritima DSM 23922.</title>
        <authorList>
            <person name="Hemp J."/>
            <person name="Ward L.M."/>
            <person name="Pace L.A."/>
            <person name="Fischer W.W."/>
        </authorList>
    </citation>
    <scope>NUCLEOTIDE SEQUENCE [LARGE SCALE GENOMIC DNA]</scope>
    <source>
        <strain evidence="6 8">110S</strain>
    </source>
</reference>
<dbReference type="FunFam" id="3.40.50.300:FF:001137">
    <property type="entry name" value="DEAD/DEAH box helicase"/>
    <property type="match status" value="1"/>
</dbReference>
<dbReference type="Pfam" id="PF00270">
    <property type="entry name" value="DEAD"/>
    <property type="match status" value="1"/>
</dbReference>
<dbReference type="CDD" id="cd18797">
    <property type="entry name" value="SF2_C_Hrq"/>
    <property type="match status" value="1"/>
</dbReference>